<evidence type="ECO:0000313" key="1">
    <source>
        <dbReference type="EMBL" id="GAA4054181.1"/>
    </source>
</evidence>
<protein>
    <recommendedName>
        <fullName evidence="3">STAS domain-containing protein</fullName>
    </recommendedName>
</protein>
<organism evidence="1 2">
    <name type="scientific">Hymenobacter glaciei</name>
    <dbReference type="NCBI Taxonomy" id="877209"/>
    <lineage>
        <taxon>Bacteria</taxon>
        <taxon>Pseudomonadati</taxon>
        <taxon>Bacteroidota</taxon>
        <taxon>Cytophagia</taxon>
        <taxon>Cytophagales</taxon>
        <taxon>Hymenobacteraceae</taxon>
        <taxon>Hymenobacter</taxon>
    </lineage>
</organism>
<keyword evidence="2" id="KW-1185">Reference proteome</keyword>
<dbReference type="Gene3D" id="3.30.750.24">
    <property type="entry name" value="STAS domain"/>
    <property type="match status" value="1"/>
</dbReference>
<sequence>MSIHFPELLAGTAAAPALMPVNLANITAKQLACLVVAPPAHLRVDCGGLLIPHPLGVGRFVAILLQMRQRGTCLRLCNVHPGLRRYLQQLELEAVFYLNG</sequence>
<dbReference type="SUPFAM" id="SSF52091">
    <property type="entry name" value="SpoIIaa-like"/>
    <property type="match status" value="1"/>
</dbReference>
<comment type="caution">
    <text evidence="1">The sequence shown here is derived from an EMBL/GenBank/DDBJ whole genome shotgun (WGS) entry which is preliminary data.</text>
</comment>
<evidence type="ECO:0000313" key="2">
    <source>
        <dbReference type="Proteomes" id="UP001501469"/>
    </source>
</evidence>
<reference evidence="2" key="1">
    <citation type="journal article" date="2019" name="Int. J. Syst. Evol. Microbiol.">
        <title>The Global Catalogue of Microorganisms (GCM) 10K type strain sequencing project: providing services to taxonomists for standard genome sequencing and annotation.</title>
        <authorList>
            <consortium name="The Broad Institute Genomics Platform"/>
            <consortium name="The Broad Institute Genome Sequencing Center for Infectious Disease"/>
            <person name="Wu L."/>
            <person name="Ma J."/>
        </authorList>
    </citation>
    <scope>NUCLEOTIDE SEQUENCE [LARGE SCALE GENOMIC DNA]</scope>
    <source>
        <strain evidence="2">JCM 17225</strain>
    </source>
</reference>
<name>A0ABP7UVY3_9BACT</name>
<dbReference type="InterPro" id="IPR036513">
    <property type="entry name" value="STAS_dom_sf"/>
</dbReference>
<dbReference type="EMBL" id="BAABDK010000035">
    <property type="protein sequence ID" value="GAA4054181.1"/>
    <property type="molecule type" value="Genomic_DNA"/>
</dbReference>
<proteinExistence type="predicted"/>
<accession>A0ABP7UVY3</accession>
<evidence type="ECO:0008006" key="3">
    <source>
        <dbReference type="Google" id="ProtNLM"/>
    </source>
</evidence>
<dbReference type="RefSeq" id="WP_345059444.1">
    <property type="nucleotide sequence ID" value="NZ_BAABDK010000035.1"/>
</dbReference>
<dbReference type="Proteomes" id="UP001501469">
    <property type="component" value="Unassembled WGS sequence"/>
</dbReference>
<gene>
    <name evidence="1" type="ORF">GCM10022409_46530</name>
</gene>